<gene>
    <name evidence="1" type="ORF">ENO34_01870</name>
</gene>
<evidence type="ECO:0000313" key="1">
    <source>
        <dbReference type="EMBL" id="HEV09130.1"/>
    </source>
</evidence>
<dbReference type="Proteomes" id="UP000885621">
    <property type="component" value="Unassembled WGS sequence"/>
</dbReference>
<comment type="caution">
    <text evidence="1">The sequence shown here is derived from an EMBL/GenBank/DDBJ whole genome shotgun (WGS) entry which is preliminary data.</text>
</comment>
<reference evidence="1" key="1">
    <citation type="journal article" date="2020" name="mSystems">
        <title>Genome- and Community-Level Interaction Insights into Carbon Utilization and Element Cycling Functions of Hydrothermarchaeota in Hydrothermal Sediment.</title>
        <authorList>
            <person name="Zhou Z."/>
            <person name="Liu Y."/>
            <person name="Xu W."/>
            <person name="Pan J."/>
            <person name="Luo Z.H."/>
            <person name="Li M."/>
        </authorList>
    </citation>
    <scope>NUCLEOTIDE SEQUENCE [LARGE SCALE GENOMIC DNA]</scope>
    <source>
        <strain evidence="1">SpSt-1257</strain>
    </source>
</reference>
<protein>
    <submittedName>
        <fullName evidence="1">Uncharacterized protein</fullName>
    </submittedName>
</protein>
<feature type="non-terminal residue" evidence="1">
    <location>
        <position position="1"/>
    </location>
</feature>
<name>A0A831YAP0_9AQUI</name>
<dbReference type="AlphaFoldDB" id="A0A831YAP0"/>
<proteinExistence type="predicted"/>
<organism evidence="1">
    <name type="scientific">Sulfurihydrogenibium azorense</name>
    <dbReference type="NCBI Taxonomy" id="309806"/>
    <lineage>
        <taxon>Bacteria</taxon>
        <taxon>Pseudomonadati</taxon>
        <taxon>Aquificota</taxon>
        <taxon>Aquificia</taxon>
        <taxon>Aquificales</taxon>
        <taxon>Hydrogenothermaceae</taxon>
        <taxon>Sulfurihydrogenibium</taxon>
    </lineage>
</organism>
<sequence>CWHKKVLVEKAGPEDRIGDVYVDISKTWEVYKAWRDQLTRPNYQPGGLRRPKWMPRPWFPIDDEYWKFPSA</sequence>
<dbReference type="EMBL" id="DSFC01000108">
    <property type="protein sequence ID" value="HEV09130.1"/>
    <property type="molecule type" value="Genomic_DNA"/>
</dbReference>
<accession>A0A831YAP0</accession>